<evidence type="ECO:0000313" key="2">
    <source>
        <dbReference type="Proteomes" id="UP000242287"/>
    </source>
</evidence>
<name>A0A2A9NBI4_9AGAR</name>
<dbReference type="AlphaFoldDB" id="A0A2A9NBI4"/>
<accession>A0A2A9NBI4</accession>
<organism evidence="1 2">
    <name type="scientific">Amanita thiersii Skay4041</name>
    <dbReference type="NCBI Taxonomy" id="703135"/>
    <lineage>
        <taxon>Eukaryota</taxon>
        <taxon>Fungi</taxon>
        <taxon>Dikarya</taxon>
        <taxon>Basidiomycota</taxon>
        <taxon>Agaricomycotina</taxon>
        <taxon>Agaricomycetes</taxon>
        <taxon>Agaricomycetidae</taxon>
        <taxon>Agaricales</taxon>
        <taxon>Pluteineae</taxon>
        <taxon>Amanitaceae</taxon>
        <taxon>Amanita</taxon>
    </lineage>
</organism>
<reference evidence="1 2" key="1">
    <citation type="submission" date="2014-02" db="EMBL/GenBank/DDBJ databases">
        <title>Transposable element dynamics among asymbiotic and ectomycorrhizal Amanita fungi.</title>
        <authorList>
            <consortium name="DOE Joint Genome Institute"/>
            <person name="Hess J."/>
            <person name="Skrede I."/>
            <person name="Wolfe B."/>
            <person name="LaButti K."/>
            <person name="Ohm R.A."/>
            <person name="Grigoriev I.V."/>
            <person name="Pringle A."/>
        </authorList>
    </citation>
    <scope>NUCLEOTIDE SEQUENCE [LARGE SCALE GENOMIC DNA]</scope>
    <source>
        <strain evidence="1 2">SKay4041</strain>
    </source>
</reference>
<sequence>MTTSSILVNKFTFCTKHGDELCNLCSVDHRLTNNVQIEDELNNLEDVFEFGLEERQPINVYAHGAVAAISTEESYECEDHREIDCSQCFNWVHIIQQETQEVAELGSWLERRERWSAVGQFELYR</sequence>
<keyword evidence="2" id="KW-1185">Reference proteome</keyword>
<dbReference type="EMBL" id="KZ302081">
    <property type="protein sequence ID" value="PFH47989.1"/>
    <property type="molecule type" value="Genomic_DNA"/>
</dbReference>
<dbReference type="Proteomes" id="UP000242287">
    <property type="component" value="Unassembled WGS sequence"/>
</dbReference>
<protein>
    <submittedName>
        <fullName evidence="1">Uncharacterized protein</fullName>
    </submittedName>
</protein>
<evidence type="ECO:0000313" key="1">
    <source>
        <dbReference type="EMBL" id="PFH47989.1"/>
    </source>
</evidence>
<dbReference type="OrthoDB" id="341421at2759"/>
<proteinExistence type="predicted"/>
<gene>
    <name evidence="1" type="ORF">AMATHDRAFT_66382</name>
</gene>